<accession>A0A9N9HDF6</accession>
<dbReference type="OrthoDB" id="2395126at2759"/>
<keyword evidence="2" id="KW-1185">Reference proteome</keyword>
<evidence type="ECO:0000313" key="2">
    <source>
        <dbReference type="Proteomes" id="UP000789570"/>
    </source>
</evidence>
<gene>
    <name evidence="1" type="ORF">FCALED_LOCUS11753</name>
</gene>
<name>A0A9N9HDF6_9GLOM</name>
<dbReference type="EMBL" id="CAJVPQ010005190">
    <property type="protein sequence ID" value="CAG8665495.1"/>
    <property type="molecule type" value="Genomic_DNA"/>
</dbReference>
<feature type="non-terminal residue" evidence="1">
    <location>
        <position position="43"/>
    </location>
</feature>
<dbReference type="Proteomes" id="UP000789570">
    <property type="component" value="Unassembled WGS sequence"/>
</dbReference>
<sequence>MSCNFIADFREFQENNEQISILSNNSKILNQSSPSNYSKEPVK</sequence>
<protein>
    <submittedName>
        <fullName evidence="1">14199_t:CDS:1</fullName>
    </submittedName>
</protein>
<comment type="caution">
    <text evidence="1">The sequence shown here is derived from an EMBL/GenBank/DDBJ whole genome shotgun (WGS) entry which is preliminary data.</text>
</comment>
<dbReference type="AlphaFoldDB" id="A0A9N9HDF6"/>
<evidence type="ECO:0000313" key="1">
    <source>
        <dbReference type="EMBL" id="CAG8665495.1"/>
    </source>
</evidence>
<reference evidence="1" key="1">
    <citation type="submission" date="2021-06" db="EMBL/GenBank/DDBJ databases">
        <authorList>
            <person name="Kallberg Y."/>
            <person name="Tangrot J."/>
            <person name="Rosling A."/>
        </authorList>
    </citation>
    <scope>NUCLEOTIDE SEQUENCE</scope>
    <source>
        <strain evidence="1">UK204</strain>
    </source>
</reference>
<organism evidence="1 2">
    <name type="scientific">Funneliformis caledonium</name>
    <dbReference type="NCBI Taxonomy" id="1117310"/>
    <lineage>
        <taxon>Eukaryota</taxon>
        <taxon>Fungi</taxon>
        <taxon>Fungi incertae sedis</taxon>
        <taxon>Mucoromycota</taxon>
        <taxon>Glomeromycotina</taxon>
        <taxon>Glomeromycetes</taxon>
        <taxon>Glomerales</taxon>
        <taxon>Glomeraceae</taxon>
        <taxon>Funneliformis</taxon>
    </lineage>
</organism>
<proteinExistence type="predicted"/>